<feature type="domain" description="Small ribosomal subunit protein uS7" evidence="7">
    <location>
        <begin position="3"/>
        <end position="148"/>
    </location>
</feature>
<dbReference type="PANTHER" id="PTHR11205">
    <property type="entry name" value="RIBOSOMAL PROTEIN S7"/>
    <property type="match status" value="1"/>
</dbReference>
<dbReference type="InterPro" id="IPR000235">
    <property type="entry name" value="Ribosomal_uS7"/>
</dbReference>
<evidence type="ECO:0000259" key="7">
    <source>
        <dbReference type="Pfam" id="PF00177"/>
    </source>
</evidence>
<comment type="caution">
    <text evidence="8">The sequence shown here is derived from an EMBL/GenBank/DDBJ whole genome shotgun (WGS) entry which is preliminary data.</text>
</comment>
<dbReference type="RefSeq" id="WP_099336928.1">
    <property type="nucleotide sequence ID" value="NZ_MKGN01000019.1"/>
</dbReference>
<keyword evidence="2 6" id="KW-0699">rRNA-binding</keyword>
<dbReference type="Pfam" id="PF00177">
    <property type="entry name" value="Ribosomal_S7"/>
    <property type="match status" value="1"/>
</dbReference>
<gene>
    <name evidence="6 8" type="primary">rpsG</name>
    <name evidence="8" type="ORF">TPPER_00212</name>
</gene>
<dbReference type="PIRSF" id="PIRSF002122">
    <property type="entry name" value="RPS7p_RPS7a_RPS5e_RPS7o"/>
    <property type="match status" value="1"/>
</dbReference>
<dbReference type="GO" id="GO:0019843">
    <property type="term" value="F:rRNA binding"/>
    <property type="evidence" value="ECO:0007669"/>
    <property type="project" value="UniProtKB-UniRule"/>
</dbReference>
<dbReference type="SUPFAM" id="SSF47973">
    <property type="entry name" value="Ribosomal protein S7"/>
    <property type="match status" value="1"/>
</dbReference>
<comment type="function">
    <text evidence="6">One of the primary rRNA binding proteins, it binds directly to 16S rRNA where it nucleates assembly of the head domain of the 30S subunit. Is located at the subunit interface close to the decoding center, probably blocks exit of the E-site tRNA.</text>
</comment>
<keyword evidence="4 6" id="KW-0689">Ribosomal protein</keyword>
<dbReference type="NCBIfam" id="TIGR01029">
    <property type="entry name" value="rpsG_bact"/>
    <property type="match status" value="1"/>
</dbReference>
<comment type="subunit">
    <text evidence="6">Part of the 30S ribosomal subunit. Contacts proteins S9 and S11.</text>
</comment>
<comment type="similarity">
    <text evidence="1 6">Belongs to the universal ribosomal protein uS7 family.</text>
</comment>
<evidence type="ECO:0000256" key="1">
    <source>
        <dbReference type="ARBA" id="ARBA00007151"/>
    </source>
</evidence>
<evidence type="ECO:0000313" key="8">
    <source>
        <dbReference type="EMBL" id="PHN16219.1"/>
    </source>
</evidence>
<dbReference type="GO" id="GO:0015935">
    <property type="term" value="C:small ribosomal subunit"/>
    <property type="evidence" value="ECO:0007669"/>
    <property type="project" value="InterPro"/>
</dbReference>
<keyword evidence="3 6" id="KW-0694">RNA-binding</keyword>
<keyword evidence="9" id="KW-1185">Reference proteome</keyword>
<dbReference type="GO" id="GO:0000049">
    <property type="term" value="F:tRNA binding"/>
    <property type="evidence" value="ECO:0007669"/>
    <property type="project" value="UniProtKB-UniRule"/>
</dbReference>
<dbReference type="OrthoDB" id="9807653at2"/>
<dbReference type="InterPro" id="IPR023798">
    <property type="entry name" value="Ribosomal_uS7_dom"/>
</dbReference>
<evidence type="ECO:0000256" key="4">
    <source>
        <dbReference type="ARBA" id="ARBA00022980"/>
    </source>
</evidence>
<evidence type="ECO:0000256" key="3">
    <source>
        <dbReference type="ARBA" id="ARBA00022884"/>
    </source>
</evidence>
<dbReference type="GO" id="GO:0003735">
    <property type="term" value="F:structural constituent of ribosome"/>
    <property type="evidence" value="ECO:0007669"/>
    <property type="project" value="InterPro"/>
</dbReference>
<keyword evidence="6" id="KW-0820">tRNA-binding</keyword>
<dbReference type="Proteomes" id="UP000222818">
    <property type="component" value="Unassembled WGS sequence"/>
</dbReference>
<evidence type="ECO:0000256" key="5">
    <source>
        <dbReference type="ARBA" id="ARBA00023274"/>
    </source>
</evidence>
<dbReference type="Gene3D" id="1.10.455.10">
    <property type="entry name" value="Ribosomal protein S7 domain"/>
    <property type="match status" value="1"/>
</dbReference>
<dbReference type="HAMAP" id="MF_00480_B">
    <property type="entry name" value="Ribosomal_uS7_B"/>
    <property type="match status" value="1"/>
</dbReference>
<evidence type="ECO:0000313" key="9">
    <source>
        <dbReference type="Proteomes" id="UP000222818"/>
    </source>
</evidence>
<keyword evidence="5 6" id="KW-0687">Ribonucleoprotein</keyword>
<dbReference type="EMBL" id="MKGN01000019">
    <property type="protein sequence ID" value="PHN16219.1"/>
    <property type="molecule type" value="Genomic_DNA"/>
</dbReference>
<evidence type="ECO:0000256" key="2">
    <source>
        <dbReference type="ARBA" id="ARBA00022730"/>
    </source>
</evidence>
<dbReference type="AlphaFoldDB" id="A0A2G0V6Y0"/>
<sequence length="155" mass="18014">MSRKKKTYKAHSCTDYKYRSLEVSKLINVLMKSGEKTKAENIVYSVLSMIHSNQERSLEVFLQALENIKPLVEVKSKRVGGANYRIPVEVKHTRRTTLALRWLKTASTIRSEKTMSLKLYKELMDALTKKGTAIKYRDEMHKLAEVNKAFSHFKF</sequence>
<protein>
    <recommendedName>
        <fullName evidence="6">Small ribosomal subunit protein uS7</fullName>
    </recommendedName>
</protein>
<name>A0A2G0V6Y0_9PROT</name>
<dbReference type="GO" id="GO:0006412">
    <property type="term" value="P:translation"/>
    <property type="evidence" value="ECO:0007669"/>
    <property type="project" value="UniProtKB-UniRule"/>
</dbReference>
<dbReference type="CDD" id="cd14869">
    <property type="entry name" value="uS7_Bacteria"/>
    <property type="match status" value="1"/>
</dbReference>
<evidence type="ECO:0000256" key="6">
    <source>
        <dbReference type="HAMAP-Rule" id="MF_00480"/>
    </source>
</evidence>
<organism evidence="8 9">
    <name type="scientific">Candidatus Tremblayella phenacoccinincola</name>
    <dbReference type="NCBI Taxonomy" id="1010676"/>
    <lineage>
        <taxon>Bacteria</taxon>
        <taxon>Pseudomonadati</taxon>
        <taxon>Pseudomonadota</taxon>
        <taxon>Betaproteobacteria</taxon>
        <taxon>Candidatus Tremblayella</taxon>
    </lineage>
</organism>
<dbReference type="InterPro" id="IPR036823">
    <property type="entry name" value="Ribosomal_uS7_dom_sf"/>
</dbReference>
<accession>A0A2G0V6Y0</accession>
<dbReference type="InterPro" id="IPR005717">
    <property type="entry name" value="Ribosomal_uS7_bac/org-type"/>
</dbReference>
<proteinExistence type="inferred from homology"/>
<reference evidence="8 9" key="1">
    <citation type="journal article" date="2017" name="ISME J.">
        <title>Tremblaya phenacola PPER: an evolutionary beta-gammaproteobacterium collage.</title>
        <authorList>
            <person name="Gil R."/>
            <person name="Vargas-Chavez C."/>
            <person name="Lopez-Madrigal S."/>
            <person name="Santos-Garcia D."/>
            <person name="Latorre A."/>
            <person name="Moya A."/>
        </authorList>
    </citation>
    <scope>NUCLEOTIDE SEQUENCE [LARGE SCALE GENOMIC DNA]</scope>
    <source>
        <strain evidence="8 9">PPER</strain>
    </source>
</reference>